<reference evidence="2 3" key="1">
    <citation type="submission" date="2016-06" db="EMBL/GenBank/DDBJ databases">
        <authorList>
            <person name="Kjaerup R.B."/>
            <person name="Dalgaard T.S."/>
            <person name="Juul-Madsen H.R."/>
        </authorList>
    </citation>
    <scope>NUCLEOTIDE SEQUENCE [LARGE SCALE GENOMIC DNA]</scope>
    <source>
        <strain evidence="2 3">DSM 45248</strain>
    </source>
</reference>
<dbReference type="RefSeq" id="WP_157740071.1">
    <property type="nucleotide sequence ID" value="NZ_LT594324.1"/>
</dbReference>
<dbReference type="OrthoDB" id="3982336at2"/>
<gene>
    <name evidence="2" type="ORF">GA0070621_5343</name>
</gene>
<organism evidence="2 3">
    <name type="scientific">Micromonospora narathiwatensis</name>
    <dbReference type="NCBI Taxonomy" id="299146"/>
    <lineage>
        <taxon>Bacteria</taxon>
        <taxon>Bacillati</taxon>
        <taxon>Actinomycetota</taxon>
        <taxon>Actinomycetes</taxon>
        <taxon>Micromonosporales</taxon>
        <taxon>Micromonosporaceae</taxon>
        <taxon>Micromonospora</taxon>
    </lineage>
</organism>
<feature type="region of interest" description="Disordered" evidence="1">
    <location>
        <begin position="326"/>
        <end position="349"/>
    </location>
</feature>
<dbReference type="AlphaFoldDB" id="A0A1A9ACV4"/>
<sequence length="349" mass="38137">MEGHGRFGPDFVTAHRATHGVRTPEQRQLTYDIAVDPGFEHWRRWYGAQLALLPSPQADALARRLWLDEHFWPVTFELAAGAAIRSAGYTAVYEHDHGGLTPDWTAHTPSGELAFLVEVHTDQPAKETFGRIRAWKALERRIAEIPVGVVLVLQGTRHLAPKPPDAGTAKKIAREVRARLLDGPSTAKIHAHGYTLAVLADRFGRPLQSANGIRAQFAAPSGVAGPVDASRLVKAVDEKVSKYADLANHHNVPLVIAVGSHRFTSVDLADLDDLLAGASTIGFHFNVGDTYIGTKTVNPARPTQWTMPTNLAGLLWLHNQPPFNATARPNPDGHRQMPQRLAQMTTAAQ</sequence>
<accession>A0A1A9ACV4</accession>
<name>A0A1A9ACV4_9ACTN</name>
<evidence type="ECO:0000313" key="2">
    <source>
        <dbReference type="EMBL" id="SBT54334.1"/>
    </source>
</evidence>
<dbReference type="Proteomes" id="UP000198765">
    <property type="component" value="Chromosome I"/>
</dbReference>
<evidence type="ECO:0000256" key="1">
    <source>
        <dbReference type="SAM" id="MobiDB-lite"/>
    </source>
</evidence>
<proteinExistence type="predicted"/>
<keyword evidence="3" id="KW-1185">Reference proteome</keyword>
<dbReference type="PATRIC" id="fig|299146.4.peg.5514"/>
<evidence type="ECO:0000313" key="3">
    <source>
        <dbReference type="Proteomes" id="UP000198765"/>
    </source>
</evidence>
<protein>
    <submittedName>
        <fullName evidence="2">Uncharacterized protein</fullName>
    </submittedName>
</protein>
<dbReference type="EMBL" id="LT594324">
    <property type="protein sequence ID" value="SBT54334.1"/>
    <property type="molecule type" value="Genomic_DNA"/>
</dbReference>